<evidence type="ECO:0000256" key="3">
    <source>
        <dbReference type="ARBA" id="ARBA00022448"/>
    </source>
</evidence>
<evidence type="ECO:0000256" key="9">
    <source>
        <dbReference type="SAM" id="Phobius"/>
    </source>
</evidence>
<evidence type="ECO:0000256" key="7">
    <source>
        <dbReference type="ARBA" id="ARBA00023136"/>
    </source>
</evidence>
<keyword evidence="6 9" id="KW-1133">Transmembrane helix</keyword>
<dbReference type="InterPro" id="IPR002549">
    <property type="entry name" value="AI-2E-like"/>
</dbReference>
<keyword evidence="3" id="KW-0813">Transport</keyword>
<sequence>MKLNKKQNEKYTLISIYVIITAMIIYSLSLVAKSAPAIFQYIMDKLSWLVRVARPIVIAFVFAYIFDPVIEFFEKNYEKVKIGRKGKERHLKSSRTLAVLTTIFLIIFLLSGIISLLVFSVTDQIRFANFDDLIILAESYKKNINDFYNSVLTQLNKLDIQSEQVSDYVRLVSTKLLDGLKVMASSLVSSISNISSYLTTFIFSTIIGIYFMIDGAMIKKFVKKVGEALLSEKANKRISRFIKDADQVFSGYIRGQLTDAVFMMILISLTLSVVGVKFAFIIGIIAGIGNLVPYLGPFIAYIGTAIVCLINGQYRELLIAVIALFIVQTLDGNVIQPKFLSQSIQIHPVLVIISLIFGNAIGGLFGMLLAVPVGALIKLLFVRYIDYRLEKKKEEKEEGEVEKEEKNQMAKKI</sequence>
<evidence type="ECO:0000256" key="8">
    <source>
        <dbReference type="SAM" id="MobiDB-lite"/>
    </source>
</evidence>
<feature type="transmembrane region" description="Helical" evidence="9">
    <location>
        <begin position="12"/>
        <end position="32"/>
    </location>
</feature>
<dbReference type="PANTHER" id="PTHR21716">
    <property type="entry name" value="TRANSMEMBRANE PROTEIN"/>
    <property type="match status" value="1"/>
</dbReference>
<feature type="transmembrane region" description="Helical" evidence="9">
    <location>
        <begin position="94"/>
        <end position="119"/>
    </location>
</feature>
<dbReference type="EMBL" id="FOWD01000005">
    <property type="protein sequence ID" value="SFN97097.1"/>
    <property type="molecule type" value="Genomic_DNA"/>
</dbReference>
<comment type="similarity">
    <text evidence="2">Belongs to the autoinducer-2 exporter (AI-2E) (TC 2.A.86) family.</text>
</comment>
<organism evidence="10 11">
    <name type="scientific">Anaerocolumna aminovalerica</name>
    <dbReference type="NCBI Taxonomy" id="1527"/>
    <lineage>
        <taxon>Bacteria</taxon>
        <taxon>Bacillati</taxon>
        <taxon>Bacillota</taxon>
        <taxon>Clostridia</taxon>
        <taxon>Lachnospirales</taxon>
        <taxon>Lachnospiraceae</taxon>
        <taxon>Anaerocolumna</taxon>
    </lineage>
</organism>
<gene>
    <name evidence="10" type="ORF">SAMN04489757_105144</name>
</gene>
<dbReference type="STRING" id="1527.SAMN04489757_105144"/>
<evidence type="ECO:0000256" key="2">
    <source>
        <dbReference type="ARBA" id="ARBA00009773"/>
    </source>
</evidence>
<keyword evidence="5 9" id="KW-0812">Transmembrane</keyword>
<feature type="region of interest" description="Disordered" evidence="8">
    <location>
        <begin position="393"/>
        <end position="413"/>
    </location>
</feature>
<dbReference type="Proteomes" id="UP000198806">
    <property type="component" value="Unassembled WGS sequence"/>
</dbReference>
<feature type="transmembrane region" description="Helical" evidence="9">
    <location>
        <begin position="260"/>
        <end position="285"/>
    </location>
</feature>
<protein>
    <submittedName>
        <fullName evidence="10">Predicted PurR-regulated permease PerM</fullName>
    </submittedName>
</protein>
<dbReference type="Pfam" id="PF01594">
    <property type="entry name" value="AI-2E_transport"/>
    <property type="match status" value="1"/>
</dbReference>
<keyword evidence="11" id="KW-1185">Reference proteome</keyword>
<dbReference type="PANTHER" id="PTHR21716:SF53">
    <property type="entry name" value="PERMEASE PERM-RELATED"/>
    <property type="match status" value="1"/>
</dbReference>
<dbReference type="GO" id="GO:0055085">
    <property type="term" value="P:transmembrane transport"/>
    <property type="evidence" value="ECO:0007669"/>
    <property type="project" value="TreeGrafter"/>
</dbReference>
<feature type="transmembrane region" description="Helical" evidence="9">
    <location>
        <begin position="52"/>
        <end position="73"/>
    </location>
</feature>
<evidence type="ECO:0000256" key="4">
    <source>
        <dbReference type="ARBA" id="ARBA00022475"/>
    </source>
</evidence>
<comment type="subcellular location">
    <subcellularLocation>
        <location evidence="1">Cell membrane</location>
        <topology evidence="1">Multi-pass membrane protein</topology>
    </subcellularLocation>
</comment>
<evidence type="ECO:0000313" key="11">
    <source>
        <dbReference type="Proteomes" id="UP000198806"/>
    </source>
</evidence>
<feature type="transmembrane region" description="Helical" evidence="9">
    <location>
        <begin position="194"/>
        <end position="213"/>
    </location>
</feature>
<evidence type="ECO:0000256" key="5">
    <source>
        <dbReference type="ARBA" id="ARBA00022692"/>
    </source>
</evidence>
<reference evidence="10 11" key="1">
    <citation type="submission" date="2016-10" db="EMBL/GenBank/DDBJ databases">
        <authorList>
            <person name="de Groot N.N."/>
        </authorList>
    </citation>
    <scope>NUCLEOTIDE SEQUENCE [LARGE SCALE GENOMIC DNA]</scope>
    <source>
        <strain evidence="10 11">DSM 1283</strain>
    </source>
</reference>
<dbReference type="OrthoDB" id="9793390at2"/>
<feature type="transmembrane region" description="Helical" evidence="9">
    <location>
        <begin position="317"/>
        <end position="336"/>
    </location>
</feature>
<feature type="compositionally biased region" description="Basic and acidic residues" evidence="8">
    <location>
        <begin position="403"/>
        <end position="413"/>
    </location>
</feature>
<feature type="transmembrane region" description="Helical" evidence="9">
    <location>
        <begin position="291"/>
        <end position="310"/>
    </location>
</feature>
<proteinExistence type="inferred from homology"/>
<name>A0A1I5DDA2_9FIRM</name>
<feature type="transmembrane region" description="Helical" evidence="9">
    <location>
        <begin position="348"/>
        <end position="381"/>
    </location>
</feature>
<evidence type="ECO:0000256" key="6">
    <source>
        <dbReference type="ARBA" id="ARBA00022989"/>
    </source>
</evidence>
<keyword evidence="7 9" id="KW-0472">Membrane</keyword>
<dbReference type="GO" id="GO:0005886">
    <property type="term" value="C:plasma membrane"/>
    <property type="evidence" value="ECO:0007669"/>
    <property type="project" value="UniProtKB-SubCell"/>
</dbReference>
<dbReference type="RefSeq" id="WP_091684838.1">
    <property type="nucleotide sequence ID" value="NZ_BAABFM010000026.1"/>
</dbReference>
<accession>A0A1I5DDA2</accession>
<dbReference type="AlphaFoldDB" id="A0A1I5DDA2"/>
<keyword evidence="4" id="KW-1003">Cell membrane</keyword>
<evidence type="ECO:0000313" key="10">
    <source>
        <dbReference type="EMBL" id="SFN97097.1"/>
    </source>
</evidence>
<evidence type="ECO:0000256" key="1">
    <source>
        <dbReference type="ARBA" id="ARBA00004651"/>
    </source>
</evidence>